<name>A0A182IRR0_ANOAO</name>
<dbReference type="AlphaFoldDB" id="A0A182IRR0"/>
<dbReference type="EnsemblMetazoa" id="AATE004228-RA">
    <property type="protein sequence ID" value="AATE004228-PA.1"/>
    <property type="gene ID" value="AATE004228"/>
</dbReference>
<dbReference type="VEuPathDB" id="VectorBase:AATE004228"/>
<reference evidence="1" key="1">
    <citation type="submission" date="2022-08" db="UniProtKB">
        <authorList>
            <consortium name="EnsemblMetazoa"/>
        </authorList>
    </citation>
    <scope>IDENTIFICATION</scope>
    <source>
        <strain evidence="1">EBRO</strain>
    </source>
</reference>
<proteinExistence type="predicted"/>
<dbReference type="EMBL" id="AXCP01008006">
    <property type="status" value="NOT_ANNOTATED_CDS"/>
    <property type="molecule type" value="Genomic_DNA"/>
</dbReference>
<evidence type="ECO:0000313" key="1">
    <source>
        <dbReference type="EnsemblMetazoa" id="AATE004228-PA.1"/>
    </source>
</evidence>
<dbReference type="EMBL" id="AXCP01008007">
    <property type="status" value="NOT_ANNOTATED_CDS"/>
    <property type="molecule type" value="Genomic_DNA"/>
</dbReference>
<sequence length="132" mass="14197">MARATFQRDSSPLRKLPNRPELHMSGVITCSTLNATFGTSVAEAVAVTGRVTVVPLPPFTEPVVDVSTPAIGSTYQGVIVVRSQDDFGTCLHVVPHEGGMCRDRVQHVAERDVDGRAITAWVYCFGSMLANP</sequence>
<protein>
    <submittedName>
        <fullName evidence="1">Uncharacterized protein</fullName>
    </submittedName>
</protein>
<accession>A0A182IRR0</accession>
<organism evidence="1">
    <name type="scientific">Anopheles atroparvus</name>
    <name type="common">European mosquito</name>
    <dbReference type="NCBI Taxonomy" id="41427"/>
    <lineage>
        <taxon>Eukaryota</taxon>
        <taxon>Metazoa</taxon>
        <taxon>Ecdysozoa</taxon>
        <taxon>Arthropoda</taxon>
        <taxon>Hexapoda</taxon>
        <taxon>Insecta</taxon>
        <taxon>Pterygota</taxon>
        <taxon>Neoptera</taxon>
        <taxon>Endopterygota</taxon>
        <taxon>Diptera</taxon>
        <taxon>Nematocera</taxon>
        <taxon>Culicoidea</taxon>
        <taxon>Culicidae</taxon>
        <taxon>Anophelinae</taxon>
        <taxon>Anopheles</taxon>
    </lineage>
</organism>